<dbReference type="Proteomes" id="UP000078316">
    <property type="component" value="Unassembled WGS sequence"/>
</dbReference>
<dbReference type="STRING" id="427683.A5481_16725"/>
<gene>
    <name evidence="3" type="ORF">A5481_16725</name>
</gene>
<feature type="chain" id="PRO_5008105707" evidence="2">
    <location>
        <begin position="25"/>
        <end position="147"/>
    </location>
</feature>
<comment type="caution">
    <text evidence="3">The sequence shown here is derived from an EMBL/GenBank/DDBJ whole genome shotgun (WGS) entry which is preliminary data.</text>
</comment>
<reference evidence="3 4" key="1">
    <citation type="submission" date="2016-04" db="EMBL/GenBank/DDBJ databases">
        <authorList>
            <person name="Evans L.H."/>
            <person name="Alamgir A."/>
            <person name="Owens N."/>
            <person name="Weber N.D."/>
            <person name="Virtaneva K."/>
            <person name="Barbian K."/>
            <person name="Babar A."/>
            <person name="Rosenke K."/>
        </authorList>
    </citation>
    <scope>NUCLEOTIDE SEQUENCE [LARGE SCALE GENOMIC DNA]</scope>
    <source>
        <strain evidence="3 4">PMB02</strain>
    </source>
</reference>
<evidence type="ECO:0000313" key="4">
    <source>
        <dbReference type="Proteomes" id="UP000078316"/>
    </source>
</evidence>
<evidence type="ECO:0000313" key="3">
    <source>
        <dbReference type="EMBL" id="OAS23313.1"/>
    </source>
</evidence>
<feature type="region of interest" description="Disordered" evidence="1">
    <location>
        <begin position="41"/>
        <end position="70"/>
    </location>
</feature>
<evidence type="ECO:0000256" key="2">
    <source>
        <dbReference type="SAM" id="SignalP"/>
    </source>
</evidence>
<protein>
    <submittedName>
        <fullName evidence="3">Uncharacterized protein</fullName>
    </submittedName>
</protein>
<accession>A0A179S765</accession>
<sequence length="147" mass="15601">MRARLLAAGLLGLACVAAALPAAAQSVGYVTGIPGPDPAGDDGIGWGPAYRPETSFSQPGTPPTPGDFAGAAYRARTGHGPYDAIQAPMRPVRAYQYQAPGYGYAPAGYYGEPGYAPRVRSARARNAVKHRYHARAKTHRAYRQVMR</sequence>
<dbReference type="EMBL" id="LWHQ01000034">
    <property type="protein sequence ID" value="OAS23313.1"/>
    <property type="molecule type" value="Genomic_DNA"/>
</dbReference>
<keyword evidence="2" id="KW-0732">Signal</keyword>
<dbReference type="PROSITE" id="PS51257">
    <property type="entry name" value="PROKAR_LIPOPROTEIN"/>
    <property type="match status" value="1"/>
</dbReference>
<organism evidence="3 4">
    <name type="scientific">Methylobacterium platani</name>
    <dbReference type="NCBI Taxonomy" id="427683"/>
    <lineage>
        <taxon>Bacteria</taxon>
        <taxon>Pseudomonadati</taxon>
        <taxon>Pseudomonadota</taxon>
        <taxon>Alphaproteobacteria</taxon>
        <taxon>Hyphomicrobiales</taxon>
        <taxon>Methylobacteriaceae</taxon>
        <taxon>Methylobacterium</taxon>
    </lineage>
</organism>
<feature type="signal peptide" evidence="2">
    <location>
        <begin position="1"/>
        <end position="24"/>
    </location>
</feature>
<dbReference type="OrthoDB" id="7998832at2"/>
<name>A0A179S765_9HYPH</name>
<dbReference type="RefSeq" id="WP_048432529.1">
    <property type="nucleotide sequence ID" value="NZ_LWHQ01000034.1"/>
</dbReference>
<proteinExistence type="predicted"/>
<dbReference type="AlphaFoldDB" id="A0A179S765"/>
<evidence type="ECO:0000256" key="1">
    <source>
        <dbReference type="SAM" id="MobiDB-lite"/>
    </source>
</evidence>